<dbReference type="Pfam" id="PF00646">
    <property type="entry name" value="F-box"/>
    <property type="match status" value="1"/>
</dbReference>
<dbReference type="CDD" id="cd22160">
    <property type="entry name" value="F-box_AtFBL13-like"/>
    <property type="match status" value="1"/>
</dbReference>
<dbReference type="InterPro" id="IPR055294">
    <property type="entry name" value="FBL60-like"/>
</dbReference>
<proteinExistence type="predicted"/>
<evidence type="ECO:0000313" key="2">
    <source>
        <dbReference type="EMBL" id="KAK9748426.1"/>
    </source>
</evidence>
<dbReference type="InterPro" id="IPR053781">
    <property type="entry name" value="F-box_AtFBL13-like"/>
</dbReference>
<organism evidence="2 3">
    <name type="scientific">Saponaria officinalis</name>
    <name type="common">Common soapwort</name>
    <name type="synonym">Lychnis saponaria</name>
    <dbReference type="NCBI Taxonomy" id="3572"/>
    <lineage>
        <taxon>Eukaryota</taxon>
        <taxon>Viridiplantae</taxon>
        <taxon>Streptophyta</taxon>
        <taxon>Embryophyta</taxon>
        <taxon>Tracheophyta</taxon>
        <taxon>Spermatophyta</taxon>
        <taxon>Magnoliopsida</taxon>
        <taxon>eudicotyledons</taxon>
        <taxon>Gunneridae</taxon>
        <taxon>Pentapetalae</taxon>
        <taxon>Caryophyllales</taxon>
        <taxon>Caryophyllaceae</taxon>
        <taxon>Caryophylleae</taxon>
        <taxon>Saponaria</taxon>
    </lineage>
</organism>
<accession>A0AAW1MN97</accession>
<dbReference type="PANTHER" id="PTHR31293">
    <property type="entry name" value="RNI-LIKE SUPERFAMILY PROTEIN"/>
    <property type="match status" value="1"/>
</dbReference>
<dbReference type="AlphaFoldDB" id="A0AAW1MN97"/>
<dbReference type="SUPFAM" id="SSF81383">
    <property type="entry name" value="F-box domain"/>
    <property type="match status" value="1"/>
</dbReference>
<dbReference type="Pfam" id="PF24758">
    <property type="entry name" value="LRR_At5g56370"/>
    <property type="match status" value="1"/>
</dbReference>
<gene>
    <name evidence="2" type="ORF">RND81_02G056600</name>
</gene>
<dbReference type="InterPro" id="IPR055411">
    <property type="entry name" value="LRR_FXL15/At3g58940/PEG3-like"/>
</dbReference>
<dbReference type="PANTHER" id="PTHR31293:SF12">
    <property type="entry name" value="RNI-LIKE SUPERFAMILY PROTEIN"/>
    <property type="match status" value="1"/>
</dbReference>
<dbReference type="InterPro" id="IPR001810">
    <property type="entry name" value="F-box_dom"/>
</dbReference>
<evidence type="ECO:0000259" key="1">
    <source>
        <dbReference type="PROSITE" id="PS50181"/>
    </source>
</evidence>
<dbReference type="InterPro" id="IPR036047">
    <property type="entry name" value="F-box-like_dom_sf"/>
</dbReference>
<sequence length="211" mass="25013">MPTKDRISELPDEIIVRILSFIPTKQVITSTTLLSKRWRFLWYSLPSLLFHYDGNYDRSPWFTDLIATTLMFNNAKTLEKFSVKFEFWYYRLNCHSTVNTWLRYVTMKSVKELDIDLTSSSDKKYCLPPSIFDNDIFEVLRFKGCLFKLFPKAVSWGSLRLLTVIGSESFSRDNVRVILSGSPQIRSMDFIDCFDSNRSRMVDYHYEIIRR</sequence>
<protein>
    <recommendedName>
        <fullName evidence="1">F-box domain-containing protein</fullName>
    </recommendedName>
</protein>
<dbReference type="Gene3D" id="1.20.1280.50">
    <property type="match status" value="1"/>
</dbReference>
<comment type="caution">
    <text evidence="2">The sequence shown here is derived from an EMBL/GenBank/DDBJ whole genome shotgun (WGS) entry which is preliminary data.</text>
</comment>
<dbReference type="EMBL" id="JBDFQZ010000002">
    <property type="protein sequence ID" value="KAK9748426.1"/>
    <property type="molecule type" value="Genomic_DNA"/>
</dbReference>
<feature type="domain" description="F-box" evidence="1">
    <location>
        <begin position="4"/>
        <end position="53"/>
    </location>
</feature>
<name>A0AAW1MN97_SAPOF</name>
<dbReference type="PROSITE" id="PS50181">
    <property type="entry name" value="FBOX"/>
    <property type="match status" value="1"/>
</dbReference>
<evidence type="ECO:0000313" key="3">
    <source>
        <dbReference type="Proteomes" id="UP001443914"/>
    </source>
</evidence>
<keyword evidence="3" id="KW-1185">Reference proteome</keyword>
<reference evidence="2" key="1">
    <citation type="submission" date="2024-03" db="EMBL/GenBank/DDBJ databases">
        <title>WGS assembly of Saponaria officinalis var. Norfolk2.</title>
        <authorList>
            <person name="Jenkins J."/>
            <person name="Shu S."/>
            <person name="Grimwood J."/>
            <person name="Barry K."/>
            <person name="Goodstein D."/>
            <person name="Schmutz J."/>
            <person name="Leebens-Mack J."/>
            <person name="Osbourn A."/>
        </authorList>
    </citation>
    <scope>NUCLEOTIDE SEQUENCE [LARGE SCALE GENOMIC DNA]</scope>
    <source>
        <strain evidence="2">JIC</strain>
    </source>
</reference>
<dbReference type="Proteomes" id="UP001443914">
    <property type="component" value="Unassembled WGS sequence"/>
</dbReference>